<name>A0A2K1ICS7_PHYPA</name>
<reference evidence="2 4" key="1">
    <citation type="journal article" date="2008" name="Science">
        <title>The Physcomitrella genome reveals evolutionary insights into the conquest of land by plants.</title>
        <authorList>
            <person name="Rensing S."/>
            <person name="Lang D."/>
            <person name="Zimmer A."/>
            <person name="Terry A."/>
            <person name="Salamov A."/>
            <person name="Shapiro H."/>
            <person name="Nishiyama T."/>
            <person name="Perroud P.-F."/>
            <person name="Lindquist E."/>
            <person name="Kamisugi Y."/>
            <person name="Tanahashi T."/>
            <person name="Sakakibara K."/>
            <person name="Fujita T."/>
            <person name="Oishi K."/>
            <person name="Shin-I T."/>
            <person name="Kuroki Y."/>
            <person name="Toyoda A."/>
            <person name="Suzuki Y."/>
            <person name="Hashimoto A."/>
            <person name="Yamaguchi K."/>
            <person name="Sugano A."/>
            <person name="Kohara Y."/>
            <person name="Fujiyama A."/>
            <person name="Anterola A."/>
            <person name="Aoki S."/>
            <person name="Ashton N."/>
            <person name="Barbazuk W.B."/>
            <person name="Barker E."/>
            <person name="Bennetzen J."/>
            <person name="Bezanilla M."/>
            <person name="Blankenship R."/>
            <person name="Cho S.H."/>
            <person name="Dutcher S."/>
            <person name="Estelle M."/>
            <person name="Fawcett J.A."/>
            <person name="Gundlach H."/>
            <person name="Hanada K."/>
            <person name="Heyl A."/>
            <person name="Hicks K.A."/>
            <person name="Hugh J."/>
            <person name="Lohr M."/>
            <person name="Mayer K."/>
            <person name="Melkozernov A."/>
            <person name="Murata T."/>
            <person name="Nelson D."/>
            <person name="Pils B."/>
            <person name="Prigge M."/>
            <person name="Reiss B."/>
            <person name="Renner T."/>
            <person name="Rombauts S."/>
            <person name="Rushton P."/>
            <person name="Sanderfoot A."/>
            <person name="Schween G."/>
            <person name="Shiu S.-H."/>
            <person name="Stueber K."/>
            <person name="Theodoulou F.L."/>
            <person name="Tu H."/>
            <person name="Van de Peer Y."/>
            <person name="Verrier P.J."/>
            <person name="Waters E."/>
            <person name="Wood A."/>
            <person name="Yang L."/>
            <person name="Cove D."/>
            <person name="Cuming A."/>
            <person name="Hasebe M."/>
            <person name="Lucas S."/>
            <person name="Mishler D.B."/>
            <person name="Reski R."/>
            <person name="Grigoriev I."/>
            <person name="Quatrano R.S."/>
            <person name="Boore J.L."/>
        </authorList>
    </citation>
    <scope>NUCLEOTIDE SEQUENCE [LARGE SCALE GENOMIC DNA]</scope>
    <source>
        <strain evidence="3 4">cv. Gransden 2004</strain>
    </source>
</reference>
<evidence type="ECO:0000313" key="2">
    <source>
        <dbReference type="EMBL" id="PNR27083.1"/>
    </source>
</evidence>
<dbReference type="Proteomes" id="UP000006727">
    <property type="component" value="Chromosome 26"/>
</dbReference>
<feature type="region of interest" description="Disordered" evidence="1">
    <location>
        <begin position="44"/>
        <end position="64"/>
    </location>
</feature>
<dbReference type="AlphaFoldDB" id="A0A2K1ICS7"/>
<dbReference type="InParanoid" id="A0A2K1ICS7"/>
<dbReference type="Gramene" id="Pp3c26_12393V3.1">
    <property type="protein sequence ID" value="Pp3c26_12393V3.1"/>
    <property type="gene ID" value="Pp3c26_12393"/>
</dbReference>
<keyword evidence="4" id="KW-1185">Reference proteome</keyword>
<gene>
    <name evidence="2" type="ORF">PHYPA_030564</name>
</gene>
<dbReference type="EMBL" id="ABEU02000026">
    <property type="protein sequence ID" value="PNR27083.1"/>
    <property type="molecule type" value="Genomic_DNA"/>
</dbReference>
<protein>
    <submittedName>
        <fullName evidence="2 3">Uncharacterized protein</fullName>
    </submittedName>
</protein>
<evidence type="ECO:0000313" key="4">
    <source>
        <dbReference type="Proteomes" id="UP000006727"/>
    </source>
</evidence>
<dbReference type="EnsemblPlants" id="Pp3c26_12393V3.1">
    <property type="protein sequence ID" value="Pp3c26_12393V3.1"/>
    <property type="gene ID" value="Pp3c26_12393"/>
</dbReference>
<sequence>MEFYAPAKGAPSSFATGLEASPASDIAGGGSSLAFYDDWRAHSKHAGGAQRSPGGGGSNMGVVDAVGASPSSEVALDQRGEIGVGEGNDCAEGVVMGVEELRIGIGESVGRGDLGNWAIGKSGE</sequence>
<accession>A0A2K1ICS7</accession>
<proteinExistence type="predicted"/>
<reference evidence="3" key="3">
    <citation type="submission" date="2020-12" db="UniProtKB">
        <authorList>
            <consortium name="EnsemblPlants"/>
        </authorList>
    </citation>
    <scope>IDENTIFICATION</scope>
</reference>
<evidence type="ECO:0000313" key="3">
    <source>
        <dbReference type="EnsemblPlants" id="Pp3c26_12393V3.1"/>
    </source>
</evidence>
<reference evidence="2 4" key="2">
    <citation type="journal article" date="2018" name="Plant J.">
        <title>The Physcomitrella patens chromosome-scale assembly reveals moss genome structure and evolution.</title>
        <authorList>
            <person name="Lang D."/>
            <person name="Ullrich K.K."/>
            <person name="Murat F."/>
            <person name="Fuchs J."/>
            <person name="Jenkins J."/>
            <person name="Haas F.B."/>
            <person name="Piednoel M."/>
            <person name="Gundlach H."/>
            <person name="Van Bel M."/>
            <person name="Meyberg R."/>
            <person name="Vives C."/>
            <person name="Morata J."/>
            <person name="Symeonidi A."/>
            <person name="Hiss M."/>
            <person name="Muchero W."/>
            <person name="Kamisugi Y."/>
            <person name="Saleh O."/>
            <person name="Blanc G."/>
            <person name="Decker E.L."/>
            <person name="van Gessel N."/>
            <person name="Grimwood J."/>
            <person name="Hayes R.D."/>
            <person name="Graham S.W."/>
            <person name="Gunter L.E."/>
            <person name="McDaniel S.F."/>
            <person name="Hoernstein S.N.W."/>
            <person name="Larsson A."/>
            <person name="Li F.W."/>
            <person name="Perroud P.F."/>
            <person name="Phillips J."/>
            <person name="Ranjan P."/>
            <person name="Rokshar D.S."/>
            <person name="Rothfels C.J."/>
            <person name="Schneider L."/>
            <person name="Shu S."/>
            <person name="Stevenson D.W."/>
            <person name="Thummler F."/>
            <person name="Tillich M."/>
            <person name="Villarreal Aguilar J.C."/>
            <person name="Widiez T."/>
            <person name="Wong G.K."/>
            <person name="Wymore A."/>
            <person name="Zhang Y."/>
            <person name="Zimmer A.D."/>
            <person name="Quatrano R.S."/>
            <person name="Mayer K.F.X."/>
            <person name="Goodstein D."/>
            <person name="Casacuberta J.M."/>
            <person name="Vandepoele K."/>
            <person name="Reski R."/>
            <person name="Cuming A.C."/>
            <person name="Tuskan G.A."/>
            <person name="Maumus F."/>
            <person name="Salse J."/>
            <person name="Schmutz J."/>
            <person name="Rensing S.A."/>
        </authorList>
    </citation>
    <scope>NUCLEOTIDE SEQUENCE [LARGE SCALE GENOMIC DNA]</scope>
    <source>
        <strain evidence="3 4">cv. Gransden 2004</strain>
    </source>
</reference>
<evidence type="ECO:0000256" key="1">
    <source>
        <dbReference type="SAM" id="MobiDB-lite"/>
    </source>
</evidence>
<organism evidence="2">
    <name type="scientific">Physcomitrium patens</name>
    <name type="common">Spreading-leaved earth moss</name>
    <name type="synonym">Physcomitrella patens</name>
    <dbReference type="NCBI Taxonomy" id="3218"/>
    <lineage>
        <taxon>Eukaryota</taxon>
        <taxon>Viridiplantae</taxon>
        <taxon>Streptophyta</taxon>
        <taxon>Embryophyta</taxon>
        <taxon>Bryophyta</taxon>
        <taxon>Bryophytina</taxon>
        <taxon>Bryopsida</taxon>
        <taxon>Funariidae</taxon>
        <taxon>Funariales</taxon>
        <taxon>Funariaceae</taxon>
        <taxon>Physcomitrium</taxon>
    </lineage>
</organism>